<dbReference type="PANTHER" id="PTHR30337">
    <property type="entry name" value="COMPONENT OF ATP-DEPENDENT DSDNA EXONUCLEASE"/>
    <property type="match status" value="1"/>
</dbReference>
<dbReference type="SUPFAM" id="SSF56300">
    <property type="entry name" value="Metallo-dependent phosphatases"/>
    <property type="match status" value="1"/>
</dbReference>
<organism evidence="2">
    <name type="scientific">viral metagenome</name>
    <dbReference type="NCBI Taxonomy" id="1070528"/>
    <lineage>
        <taxon>unclassified sequences</taxon>
        <taxon>metagenomes</taxon>
        <taxon>organismal metagenomes</taxon>
    </lineage>
</organism>
<name>A0A6M3IW46_9ZZZZ</name>
<accession>A0A6M3IW46</accession>
<dbReference type="Pfam" id="PF00149">
    <property type="entry name" value="Metallophos"/>
    <property type="match status" value="1"/>
</dbReference>
<dbReference type="InterPro" id="IPR050535">
    <property type="entry name" value="DNA_Repair-Maintenance_Comp"/>
</dbReference>
<dbReference type="GO" id="GO:0016787">
    <property type="term" value="F:hydrolase activity"/>
    <property type="evidence" value="ECO:0007669"/>
    <property type="project" value="InterPro"/>
</dbReference>
<protein>
    <submittedName>
        <fullName evidence="2">Putative calcineurin-like phosphoesterase</fullName>
    </submittedName>
</protein>
<evidence type="ECO:0000313" key="2">
    <source>
        <dbReference type="EMBL" id="QJA61265.1"/>
    </source>
</evidence>
<dbReference type="PANTHER" id="PTHR30337:SF0">
    <property type="entry name" value="NUCLEASE SBCCD SUBUNIT D"/>
    <property type="match status" value="1"/>
</dbReference>
<sequence>MRVLCTSDWHIRKKRPKNRLDENYFGTIKSKIKQIFKIAEDTKCEAILQPGDMFDDFDLSHETIRETIKLLNESPCIIITIPGQHDLKYHSKVWTNSPIGIADVGTKVQVIPKGVVTHIENISIQGSAFGEDIPEPYNEEAFKILICHKMIIPDPIPFDYDYTMEEMLEFGYDLVVSGDNHKSFYYYKDNKHLFNCGSLMRTRIDQSDHFPCVVVFDTDALVYNKIDLEVEPFNSVMDVEKAEEEEKKNEHLEAFIAKIEAGVDEEEETNFRKLFVHEMETKKKELGEDVISVLKEVMII</sequence>
<feature type="domain" description="Calcineurin-like phosphoesterase" evidence="1">
    <location>
        <begin position="1"/>
        <end position="182"/>
    </location>
</feature>
<dbReference type="InterPro" id="IPR004843">
    <property type="entry name" value="Calcineurin-like_PHP"/>
</dbReference>
<dbReference type="InterPro" id="IPR029052">
    <property type="entry name" value="Metallo-depent_PP-like"/>
</dbReference>
<dbReference type="AlphaFoldDB" id="A0A6M3IW46"/>
<gene>
    <name evidence="3" type="ORF">MM415A00352_0004</name>
    <name evidence="2" type="ORF">MM415B00971_0024</name>
</gene>
<evidence type="ECO:0000259" key="1">
    <source>
        <dbReference type="Pfam" id="PF00149"/>
    </source>
</evidence>
<dbReference type="EMBL" id="MT142499">
    <property type="protein sequence ID" value="QJA82902.1"/>
    <property type="molecule type" value="Genomic_DNA"/>
</dbReference>
<proteinExistence type="predicted"/>
<reference evidence="2" key="1">
    <citation type="submission" date="2020-03" db="EMBL/GenBank/DDBJ databases">
        <title>The deep terrestrial virosphere.</title>
        <authorList>
            <person name="Holmfeldt K."/>
            <person name="Nilsson E."/>
            <person name="Simone D."/>
            <person name="Lopez-Fernandez M."/>
            <person name="Wu X."/>
            <person name="de Brujin I."/>
            <person name="Lundin D."/>
            <person name="Andersson A."/>
            <person name="Bertilsson S."/>
            <person name="Dopson M."/>
        </authorList>
    </citation>
    <scope>NUCLEOTIDE SEQUENCE</scope>
    <source>
        <strain evidence="3">MM415A00352</strain>
        <strain evidence="2">MM415B00971</strain>
    </source>
</reference>
<dbReference type="Gene3D" id="3.60.21.10">
    <property type="match status" value="1"/>
</dbReference>
<dbReference type="EMBL" id="MT141435">
    <property type="protein sequence ID" value="QJA61265.1"/>
    <property type="molecule type" value="Genomic_DNA"/>
</dbReference>
<evidence type="ECO:0000313" key="3">
    <source>
        <dbReference type="EMBL" id="QJA82902.1"/>
    </source>
</evidence>